<dbReference type="PANTHER" id="PTHR42795">
    <property type="entry name" value="ALANINE DEHYDROGENASE"/>
    <property type="match status" value="1"/>
</dbReference>
<feature type="domain" description="Alanine dehydrogenase/pyridine nucleotide transhydrogenase N-terminal" evidence="11">
    <location>
        <begin position="4"/>
        <end position="137"/>
    </location>
</feature>
<evidence type="ECO:0000256" key="2">
    <source>
        <dbReference type="ARBA" id="ARBA00005689"/>
    </source>
</evidence>
<dbReference type="GO" id="GO:0000166">
    <property type="term" value="F:nucleotide binding"/>
    <property type="evidence" value="ECO:0007669"/>
    <property type="project" value="UniProtKB-KW"/>
</dbReference>
<comment type="pathway">
    <text evidence="1">Amino-acid degradation; L-alanine degradation via dehydrogenase pathway; NH(3) and pyruvate from L-alanine: step 1/1.</text>
</comment>
<feature type="active site" description="Proton donor/acceptor" evidence="7">
    <location>
        <position position="270"/>
    </location>
</feature>
<evidence type="ECO:0000256" key="8">
    <source>
        <dbReference type="PIRSR" id="PIRSR000183-2"/>
    </source>
</evidence>
<dbReference type="GO" id="GO:0000286">
    <property type="term" value="F:alanine dehydrogenase activity"/>
    <property type="evidence" value="ECO:0007669"/>
    <property type="project" value="UniProtKB-UniRule"/>
</dbReference>
<evidence type="ECO:0000256" key="4">
    <source>
        <dbReference type="ARBA" id="ARBA00023002"/>
    </source>
</evidence>
<evidence type="ECO:0000256" key="5">
    <source>
        <dbReference type="ARBA" id="ARBA00023027"/>
    </source>
</evidence>
<evidence type="ECO:0000259" key="10">
    <source>
        <dbReference type="SMART" id="SM01002"/>
    </source>
</evidence>
<feature type="domain" description="Alanine dehydrogenase/pyridine nucleotide transhydrogenase NAD(H)-binding" evidence="10">
    <location>
        <begin position="149"/>
        <end position="298"/>
    </location>
</feature>
<dbReference type="NCBIfam" id="TIGR00518">
    <property type="entry name" value="alaDH"/>
    <property type="match status" value="1"/>
</dbReference>
<protein>
    <recommendedName>
        <fullName evidence="3 6">Alanine dehydrogenase</fullName>
        <ecNumber evidence="3 6">1.4.1.1</ecNumber>
    </recommendedName>
</protein>
<proteinExistence type="inferred from homology"/>
<feature type="binding site" evidence="9">
    <location>
        <begin position="267"/>
        <end position="270"/>
    </location>
    <ligand>
        <name>NAD(+)</name>
        <dbReference type="ChEBI" id="CHEBI:57540"/>
    </ligand>
</feature>
<dbReference type="CDD" id="cd05305">
    <property type="entry name" value="L-AlaDH"/>
    <property type="match status" value="1"/>
</dbReference>
<dbReference type="EC" id="1.4.1.1" evidence="3 6"/>
<evidence type="ECO:0000313" key="12">
    <source>
        <dbReference type="EMBL" id="GAQ25971.1"/>
    </source>
</evidence>
<dbReference type="EMBL" id="DF977003">
    <property type="protein sequence ID" value="GAQ25971.1"/>
    <property type="molecule type" value="Genomic_DNA"/>
</dbReference>
<dbReference type="Gene3D" id="3.40.50.720">
    <property type="entry name" value="NAD(P)-binding Rossmann-like Domain"/>
    <property type="match status" value="2"/>
</dbReference>
<sequence length="374" mass="39798">MIIGVVKELKEQENRVAITPAGTDALISSGHQVLIEKGAGLGSGFSDESYEAAGATVIDSASTVWEKSELVIKVKEPHESEYKYLRPGLVFFGYLHLAADEALTKVIVDSGVTAIAYETVQRSDRSLPLLTPMSEIAGRMAIQEGAIYLEKTRGGKGILLEGVPGVTPGSVVVVGAGTVGTGAIRRAMGLGAHVTVIDVNVDRLRYLDDLFMGRLETLYSNRLNITEALKTADLVVGSVLIPGAKAPKLITEDMVKNMQPGSVIVDVAIDQGGCVETIDHPTTHADPVFVKHGVIHYAVSNIPGAVPRTSTLALTNATLPYLLKIADKGWKQAVLEDPALAKGVNVLNGKITYEAVANAHNLPYYPLETVIKEI</sequence>
<dbReference type="PIRSF" id="PIRSF000183">
    <property type="entry name" value="Alanine_dh"/>
    <property type="match status" value="1"/>
</dbReference>
<feature type="binding site" evidence="9">
    <location>
        <position position="198"/>
    </location>
    <ligand>
        <name>NAD(+)</name>
        <dbReference type="ChEBI" id="CHEBI:57540"/>
    </ligand>
</feature>
<dbReference type="FunFam" id="3.40.50.720:FF:000049">
    <property type="entry name" value="Alanine dehydrogenase"/>
    <property type="match status" value="1"/>
</dbReference>
<evidence type="ECO:0000256" key="6">
    <source>
        <dbReference type="PIRNR" id="PIRNR000183"/>
    </source>
</evidence>
<dbReference type="InterPro" id="IPR007698">
    <property type="entry name" value="AlaDH/PNT_NAD(H)-bd"/>
</dbReference>
<dbReference type="PROSITE" id="PS00837">
    <property type="entry name" value="ALADH_PNT_2"/>
    <property type="match status" value="1"/>
</dbReference>
<keyword evidence="13" id="KW-1185">Reference proteome</keyword>
<dbReference type="GO" id="GO:0005886">
    <property type="term" value="C:plasma membrane"/>
    <property type="evidence" value="ECO:0007669"/>
    <property type="project" value="TreeGrafter"/>
</dbReference>
<dbReference type="SUPFAM" id="SSF51735">
    <property type="entry name" value="NAD(P)-binding Rossmann-fold domains"/>
    <property type="match status" value="1"/>
</dbReference>
<dbReference type="PANTHER" id="PTHR42795:SF1">
    <property type="entry name" value="ALANINE DEHYDROGENASE"/>
    <property type="match status" value="1"/>
</dbReference>
<keyword evidence="4 6" id="KW-0560">Oxidoreductase</keyword>
<evidence type="ECO:0000256" key="7">
    <source>
        <dbReference type="PIRSR" id="PIRSR000183-1"/>
    </source>
</evidence>
<dbReference type="GO" id="GO:0042853">
    <property type="term" value="P:L-alanine catabolic process"/>
    <property type="evidence" value="ECO:0007669"/>
    <property type="project" value="UniProtKB-UniPathway"/>
</dbReference>
<evidence type="ECO:0000256" key="9">
    <source>
        <dbReference type="PIRSR" id="PIRSR000183-3"/>
    </source>
</evidence>
<organism evidence="12">
    <name type="scientific">Tepidanaerobacter syntrophicus</name>
    <dbReference type="NCBI Taxonomy" id="224999"/>
    <lineage>
        <taxon>Bacteria</taxon>
        <taxon>Bacillati</taxon>
        <taxon>Bacillota</taxon>
        <taxon>Clostridia</taxon>
        <taxon>Thermosediminibacterales</taxon>
        <taxon>Tepidanaerobacteraceae</taxon>
        <taxon>Tepidanaerobacter</taxon>
    </lineage>
</organism>
<dbReference type="SMART" id="SM01003">
    <property type="entry name" value="AlaDh_PNT_N"/>
    <property type="match status" value="1"/>
</dbReference>
<dbReference type="UniPathway" id="UPA00527">
    <property type="reaction ID" value="UER00585"/>
</dbReference>
<accession>A0A0U9HNM1</accession>
<dbReference type="OrthoDB" id="9804592at2"/>
<feature type="binding site" evidence="8">
    <location>
        <position position="15"/>
    </location>
    <ligand>
        <name>substrate</name>
    </ligand>
</feature>
<dbReference type="InterPro" id="IPR008143">
    <property type="entry name" value="Ala_DH/PNT_CS2"/>
</dbReference>
<dbReference type="STRING" id="224999.GCA_001485475_02009"/>
<dbReference type="Pfam" id="PF05222">
    <property type="entry name" value="AlaDh_PNT_N"/>
    <property type="match status" value="1"/>
</dbReference>
<feature type="binding site" evidence="8">
    <location>
        <position position="75"/>
    </location>
    <ligand>
        <name>substrate</name>
    </ligand>
</feature>
<dbReference type="Proteomes" id="UP000062160">
    <property type="component" value="Unassembled WGS sequence"/>
</dbReference>
<name>A0A0U9HNM1_9FIRM</name>
<dbReference type="SMART" id="SM01002">
    <property type="entry name" value="AlaDh_PNT_C"/>
    <property type="match status" value="1"/>
</dbReference>
<dbReference type="SUPFAM" id="SSF52283">
    <property type="entry name" value="Formate/glycerate dehydrogenase catalytic domain-like"/>
    <property type="match status" value="1"/>
</dbReference>
<dbReference type="Pfam" id="PF01262">
    <property type="entry name" value="AlaDh_PNT_C"/>
    <property type="match status" value="1"/>
</dbReference>
<evidence type="ECO:0000256" key="3">
    <source>
        <dbReference type="ARBA" id="ARBA00012897"/>
    </source>
</evidence>
<gene>
    <name evidence="12" type="ORF">TSYNT_9224</name>
</gene>
<evidence type="ECO:0000259" key="11">
    <source>
        <dbReference type="SMART" id="SM01003"/>
    </source>
</evidence>
<comment type="similarity">
    <text evidence="2 6">Belongs to the AlaDH/PNT family.</text>
</comment>
<dbReference type="RefSeq" id="WP_059033656.1">
    <property type="nucleotide sequence ID" value="NZ_BSDN01000007.1"/>
</dbReference>
<keyword evidence="5 6" id="KW-0520">NAD</keyword>
<reference evidence="12" key="1">
    <citation type="journal article" date="2016" name="Genome Announc.">
        <title>Draft Genome Sequence of the Syntrophic Lactate-Degrading Bacterium Tepidanaerobacter syntrophicus JLT.</title>
        <authorList>
            <person name="Matsuura N."/>
            <person name="Ohashi A."/>
            <person name="Tourlousse D.M."/>
            <person name="Sekiguchi Y."/>
        </authorList>
    </citation>
    <scope>NUCLEOTIDE SEQUENCE [LARGE SCALE GENOMIC DNA]</scope>
    <source>
        <strain evidence="12">JL</strain>
    </source>
</reference>
<feature type="binding site" evidence="9">
    <location>
        <position position="134"/>
    </location>
    <ligand>
        <name>NAD(+)</name>
        <dbReference type="ChEBI" id="CHEBI:57540"/>
    </ligand>
</feature>
<feature type="binding site" evidence="9">
    <location>
        <begin position="239"/>
        <end position="240"/>
    </location>
    <ligand>
        <name>NAD(+)</name>
        <dbReference type="ChEBI" id="CHEBI:57540"/>
    </ligand>
</feature>
<keyword evidence="9" id="KW-0547">Nucleotide-binding</keyword>
<comment type="catalytic activity">
    <reaction evidence="6">
        <text>L-alanine + NAD(+) + H2O = pyruvate + NH4(+) + NADH + H(+)</text>
        <dbReference type="Rhea" id="RHEA:18405"/>
        <dbReference type="ChEBI" id="CHEBI:15361"/>
        <dbReference type="ChEBI" id="CHEBI:15377"/>
        <dbReference type="ChEBI" id="CHEBI:15378"/>
        <dbReference type="ChEBI" id="CHEBI:28938"/>
        <dbReference type="ChEBI" id="CHEBI:57540"/>
        <dbReference type="ChEBI" id="CHEBI:57945"/>
        <dbReference type="ChEBI" id="CHEBI:57972"/>
        <dbReference type="EC" id="1.4.1.1"/>
    </reaction>
</comment>
<evidence type="ECO:0000256" key="1">
    <source>
        <dbReference type="ARBA" id="ARBA00005206"/>
    </source>
</evidence>
<feature type="binding site" evidence="9">
    <location>
        <position position="203"/>
    </location>
    <ligand>
        <name>NAD(+)</name>
        <dbReference type="ChEBI" id="CHEBI:57540"/>
    </ligand>
</feature>
<dbReference type="InterPro" id="IPR007886">
    <property type="entry name" value="AlaDH/PNT_N"/>
</dbReference>
<evidence type="ECO:0000313" key="13">
    <source>
        <dbReference type="Proteomes" id="UP000062160"/>
    </source>
</evidence>
<dbReference type="InterPro" id="IPR036291">
    <property type="entry name" value="NAD(P)-bd_dom_sf"/>
</dbReference>
<feature type="active site" description="Proton donor/acceptor" evidence="7">
    <location>
        <position position="96"/>
    </location>
</feature>
<dbReference type="InterPro" id="IPR008141">
    <property type="entry name" value="Ala_DH"/>
</dbReference>
<dbReference type="AlphaFoldDB" id="A0A0U9HNM1"/>
<feature type="binding site" evidence="9">
    <location>
        <position position="220"/>
    </location>
    <ligand>
        <name>NAD(+)</name>
        <dbReference type="ChEBI" id="CHEBI:57540"/>
    </ligand>
</feature>